<dbReference type="EMBL" id="FNET01000004">
    <property type="protein sequence ID" value="SDK00921.1"/>
    <property type="molecule type" value="Genomic_DNA"/>
</dbReference>
<evidence type="ECO:0000313" key="1">
    <source>
        <dbReference type="EMBL" id="SDK00921.1"/>
    </source>
</evidence>
<reference evidence="2" key="1">
    <citation type="submission" date="2016-10" db="EMBL/GenBank/DDBJ databases">
        <authorList>
            <person name="Varghese N."/>
            <person name="Submissions S."/>
        </authorList>
    </citation>
    <scope>NUCLEOTIDE SEQUENCE [LARGE SCALE GENOMIC DNA]</scope>
    <source>
        <strain evidence="2">DSM 44796</strain>
    </source>
</reference>
<dbReference type="RefSeq" id="WP_090005662.1">
    <property type="nucleotide sequence ID" value="NZ_FNET01000004.1"/>
</dbReference>
<dbReference type="Proteomes" id="UP000199682">
    <property type="component" value="Unassembled WGS sequence"/>
</dbReference>
<dbReference type="AlphaFoldDB" id="A0A1G8YDY7"/>
<protein>
    <submittedName>
        <fullName evidence="1">Uncharacterized protein</fullName>
    </submittedName>
</protein>
<proteinExistence type="predicted"/>
<organism evidence="1 2">
    <name type="scientific">Lentzea albidocapillata subsp. violacea</name>
    <dbReference type="NCBI Taxonomy" id="128104"/>
    <lineage>
        <taxon>Bacteria</taxon>
        <taxon>Bacillati</taxon>
        <taxon>Actinomycetota</taxon>
        <taxon>Actinomycetes</taxon>
        <taxon>Pseudonocardiales</taxon>
        <taxon>Pseudonocardiaceae</taxon>
        <taxon>Lentzea</taxon>
    </lineage>
</organism>
<name>A0A1G8YDY7_9PSEU</name>
<gene>
    <name evidence="1" type="ORF">SAMN04488074_10418</name>
</gene>
<sequence>MTISTEDLRRLLDSDLPDATLVLVEGRAEVVTAQDLDTDAFRGALQVMTREDLRARLDGPDVTEPELKRIAATLGSAVDNIGG</sequence>
<evidence type="ECO:0000313" key="2">
    <source>
        <dbReference type="Proteomes" id="UP000199682"/>
    </source>
</evidence>
<accession>A0A1G8YDY7</accession>